<dbReference type="AlphaFoldDB" id="A0A830GFE5"/>
<evidence type="ECO:0000313" key="3">
    <source>
        <dbReference type="EMBL" id="GGN84815.1"/>
    </source>
</evidence>
<protein>
    <submittedName>
        <fullName evidence="3">Sugar phosphate isomerase</fullName>
    </submittedName>
</protein>
<dbReference type="InterPro" id="IPR050312">
    <property type="entry name" value="IolE/XylAMocC-like"/>
</dbReference>
<reference evidence="3" key="1">
    <citation type="journal article" date="2014" name="Int. J. Syst. Evol. Microbiol.">
        <title>Complete genome sequence of Corynebacterium casei LMG S-19264T (=DSM 44701T), isolated from a smear-ripened cheese.</title>
        <authorList>
            <consortium name="US DOE Joint Genome Institute (JGI-PGF)"/>
            <person name="Walter F."/>
            <person name="Albersmeier A."/>
            <person name="Kalinowski J."/>
            <person name="Ruckert C."/>
        </authorList>
    </citation>
    <scope>NUCLEOTIDE SEQUENCE</scope>
    <source>
        <strain evidence="3">JCM 17820</strain>
    </source>
</reference>
<keyword evidence="4" id="KW-1185">Reference proteome</keyword>
<dbReference type="RefSeq" id="WP_188993506.1">
    <property type="nucleotide sequence ID" value="NZ_BMOU01000001.1"/>
</dbReference>
<dbReference type="Pfam" id="PF01261">
    <property type="entry name" value="AP_endonuc_2"/>
    <property type="match status" value="1"/>
</dbReference>
<accession>A0A830GFE5</accession>
<feature type="region of interest" description="Disordered" evidence="1">
    <location>
        <begin position="19"/>
        <end position="49"/>
    </location>
</feature>
<keyword evidence="3" id="KW-0413">Isomerase</keyword>
<evidence type="ECO:0000313" key="4">
    <source>
        <dbReference type="Proteomes" id="UP000605784"/>
    </source>
</evidence>
<dbReference type="InterPro" id="IPR036237">
    <property type="entry name" value="Xyl_isomerase-like_sf"/>
</dbReference>
<dbReference type="PANTHER" id="PTHR12110">
    <property type="entry name" value="HYDROXYPYRUVATE ISOMERASE"/>
    <property type="match status" value="1"/>
</dbReference>
<dbReference type="GO" id="GO:0016853">
    <property type="term" value="F:isomerase activity"/>
    <property type="evidence" value="ECO:0007669"/>
    <property type="project" value="UniProtKB-KW"/>
</dbReference>
<name>A0A830GFE5_9EURY</name>
<dbReference type="Proteomes" id="UP000605784">
    <property type="component" value="Unassembled WGS sequence"/>
</dbReference>
<dbReference type="Gene3D" id="3.20.20.150">
    <property type="entry name" value="Divalent-metal-dependent TIM barrel enzymes"/>
    <property type="match status" value="1"/>
</dbReference>
<dbReference type="EMBL" id="BMOU01000001">
    <property type="protein sequence ID" value="GGN84815.1"/>
    <property type="molecule type" value="Genomic_DNA"/>
</dbReference>
<sequence length="339" mass="37438">MEPYRRDVLKATGGTLTAAGGIGGVHAQQDDGGQADDGQQDDGGQQGDADLLANTWMHSGGTTPFRGAHGHRNWSPWPIARRAEMLNEVGFNAIGLIAPDIQHILDFEFAAENRTQGLQQLNSVLQQNNIDFVELEFLTEWPLAMNDPRRQAEQETRQLLLEAADVLGANHIKIGNINGYPVAMEDLQQRFAQVSDQFAQVDAEVGLEFFPVDPNVQTIPQALEATSQTDNGGLYLDLWHNMKLGVDFENIRSLSGGDIVAVEFNDGYVETTMSFLEETINLRKLPGEGEFPISDWVSAVRAGGFDGPWGLEILSEEFRRFEMVDAYPRAFEAGAQYVQ</sequence>
<dbReference type="PANTHER" id="PTHR12110:SF48">
    <property type="entry name" value="BLL3656 PROTEIN"/>
    <property type="match status" value="1"/>
</dbReference>
<comment type="caution">
    <text evidence="3">The sequence shown here is derived from an EMBL/GenBank/DDBJ whole genome shotgun (WGS) entry which is preliminary data.</text>
</comment>
<evidence type="ECO:0000256" key="1">
    <source>
        <dbReference type="SAM" id="MobiDB-lite"/>
    </source>
</evidence>
<dbReference type="InterPro" id="IPR013022">
    <property type="entry name" value="Xyl_isomerase-like_TIM-brl"/>
</dbReference>
<dbReference type="SUPFAM" id="SSF51658">
    <property type="entry name" value="Xylose isomerase-like"/>
    <property type="match status" value="1"/>
</dbReference>
<evidence type="ECO:0000259" key="2">
    <source>
        <dbReference type="Pfam" id="PF01261"/>
    </source>
</evidence>
<organism evidence="3 4">
    <name type="scientific">Haloarcula pellucida</name>
    <dbReference type="NCBI Taxonomy" id="1427151"/>
    <lineage>
        <taxon>Archaea</taxon>
        <taxon>Methanobacteriati</taxon>
        <taxon>Methanobacteriota</taxon>
        <taxon>Stenosarchaea group</taxon>
        <taxon>Halobacteria</taxon>
        <taxon>Halobacteriales</taxon>
        <taxon>Haloarculaceae</taxon>
        <taxon>Haloarcula</taxon>
    </lineage>
</organism>
<gene>
    <name evidence="3" type="ORF">GCM10009030_00750</name>
</gene>
<proteinExistence type="predicted"/>
<reference evidence="3" key="2">
    <citation type="submission" date="2020-09" db="EMBL/GenBank/DDBJ databases">
        <authorList>
            <person name="Sun Q."/>
            <person name="Ohkuma M."/>
        </authorList>
    </citation>
    <scope>NUCLEOTIDE SEQUENCE</scope>
    <source>
        <strain evidence="3">JCM 17820</strain>
    </source>
</reference>
<feature type="domain" description="Xylose isomerase-like TIM barrel" evidence="2">
    <location>
        <begin position="86"/>
        <end position="317"/>
    </location>
</feature>